<evidence type="ECO:0000313" key="3">
    <source>
        <dbReference type="Proteomes" id="UP001162741"/>
    </source>
</evidence>
<keyword evidence="1" id="KW-0812">Transmembrane</keyword>
<accession>A0ABY6IXB1</accession>
<keyword evidence="1" id="KW-0472">Membrane</keyword>
<reference evidence="2" key="1">
    <citation type="submission" date="2022-10" db="EMBL/GenBank/DDBJ databases">
        <title>Chitinophaga sp. nov., isolated from soil.</title>
        <authorList>
            <person name="Jeon C.O."/>
        </authorList>
    </citation>
    <scope>NUCLEOTIDE SEQUENCE</scope>
    <source>
        <strain evidence="2">R8</strain>
    </source>
</reference>
<proteinExistence type="predicted"/>
<name>A0ABY6IXB1_9BACT</name>
<dbReference type="Proteomes" id="UP001162741">
    <property type="component" value="Chromosome"/>
</dbReference>
<keyword evidence="1" id="KW-1133">Transmembrane helix</keyword>
<dbReference type="RefSeq" id="WP_244842212.1">
    <property type="nucleotide sequence ID" value="NZ_CP107006.1"/>
</dbReference>
<feature type="transmembrane region" description="Helical" evidence="1">
    <location>
        <begin position="97"/>
        <end position="117"/>
    </location>
</feature>
<gene>
    <name evidence="2" type="ORF">MKQ68_18240</name>
</gene>
<feature type="transmembrane region" description="Helical" evidence="1">
    <location>
        <begin position="20"/>
        <end position="41"/>
    </location>
</feature>
<keyword evidence="3" id="KW-1185">Reference proteome</keyword>
<dbReference type="InterPro" id="IPR012340">
    <property type="entry name" value="NA-bd_OB-fold"/>
</dbReference>
<sequence>MYLLLDVDAWWAAHAPFEKIYWVVTIIFTLLFLLQMGITLLGGEHDGSVGDADDAVSGDDGIGFQFFTLKNMLAFFTILGWTGLACINSGMGNLGTLVISVIAGLAMMVIMSLLFYYTSKLSHSGTMNLQNAVGQTGEVYLTIPGRRSGTGKVHIRIQGGIRELDALTDDLADLPSHSRIRVQQSLNDGLLLVTKS</sequence>
<evidence type="ECO:0000256" key="1">
    <source>
        <dbReference type="SAM" id="Phobius"/>
    </source>
</evidence>
<evidence type="ECO:0008006" key="4">
    <source>
        <dbReference type="Google" id="ProtNLM"/>
    </source>
</evidence>
<dbReference type="Gene3D" id="2.40.50.140">
    <property type="entry name" value="Nucleic acid-binding proteins"/>
    <property type="match status" value="1"/>
</dbReference>
<dbReference type="EMBL" id="CP107006">
    <property type="protein sequence ID" value="UYQ92029.1"/>
    <property type="molecule type" value="Genomic_DNA"/>
</dbReference>
<protein>
    <recommendedName>
        <fullName evidence="4">Serine protease</fullName>
    </recommendedName>
</protein>
<feature type="transmembrane region" description="Helical" evidence="1">
    <location>
        <begin position="72"/>
        <end position="91"/>
    </location>
</feature>
<evidence type="ECO:0000313" key="2">
    <source>
        <dbReference type="EMBL" id="UYQ92029.1"/>
    </source>
</evidence>
<organism evidence="2 3">
    <name type="scientific">Chitinophaga horti</name>
    <dbReference type="NCBI Taxonomy" id="2920382"/>
    <lineage>
        <taxon>Bacteria</taxon>
        <taxon>Pseudomonadati</taxon>
        <taxon>Bacteroidota</taxon>
        <taxon>Chitinophagia</taxon>
        <taxon>Chitinophagales</taxon>
        <taxon>Chitinophagaceae</taxon>
        <taxon>Chitinophaga</taxon>
    </lineage>
</organism>